<protein>
    <submittedName>
        <fullName evidence="1">Uncharacterized protein</fullName>
    </submittedName>
</protein>
<reference evidence="1 2" key="1">
    <citation type="submission" date="2020-03" db="EMBL/GenBank/DDBJ databases">
        <title>Leucobacter sp. nov., isolated from beetles.</title>
        <authorList>
            <person name="Hyun D.-W."/>
            <person name="Bae J.-W."/>
        </authorList>
    </citation>
    <scope>NUCLEOTIDE SEQUENCE [LARGE SCALE GENOMIC DNA]</scope>
    <source>
        <strain evidence="1 2">HDW9C</strain>
    </source>
</reference>
<dbReference type="Proteomes" id="UP000502677">
    <property type="component" value="Chromosome"/>
</dbReference>
<keyword evidence="2" id="KW-1185">Reference proteome</keyword>
<proteinExistence type="predicted"/>
<dbReference type="RefSeq" id="WP_166287755.1">
    <property type="nucleotide sequence ID" value="NZ_CP049863.1"/>
</dbReference>
<dbReference type="AlphaFoldDB" id="A0A6G7XC92"/>
<sequence>MRTFYPSWTIMRVSLSDLALWSHDEDRLLGAQPELAKLCKALGLDWDVNTFAREHFGDPGDAGTGDVYLCKSASAESLVALDLCTHPTDQYDIVTLAYRCDANSYEASLAAARRIFDQAEYPVSFEQGHVVAKAEELTDPANFPRQLSWGYTQRLHIVDI</sequence>
<dbReference type="KEGG" id="lvi:G7068_01275"/>
<accession>A0A6G7XC92</accession>
<gene>
    <name evidence="1" type="ORF">G7068_01275</name>
</gene>
<evidence type="ECO:0000313" key="1">
    <source>
        <dbReference type="EMBL" id="QIK61988.1"/>
    </source>
</evidence>
<organism evidence="1 2">
    <name type="scientific">Leucobacter viscericola</name>
    <dbReference type="NCBI Taxonomy" id="2714935"/>
    <lineage>
        <taxon>Bacteria</taxon>
        <taxon>Bacillati</taxon>
        <taxon>Actinomycetota</taxon>
        <taxon>Actinomycetes</taxon>
        <taxon>Micrococcales</taxon>
        <taxon>Microbacteriaceae</taxon>
        <taxon>Leucobacter</taxon>
    </lineage>
</organism>
<dbReference type="EMBL" id="CP049863">
    <property type="protein sequence ID" value="QIK61988.1"/>
    <property type="molecule type" value="Genomic_DNA"/>
</dbReference>
<name>A0A6G7XC92_9MICO</name>
<evidence type="ECO:0000313" key="2">
    <source>
        <dbReference type="Proteomes" id="UP000502677"/>
    </source>
</evidence>